<keyword evidence="6 13" id="KW-0812">Transmembrane</keyword>
<keyword evidence="5 16" id="KW-0808">Transferase</keyword>
<keyword evidence="11" id="KW-0902">Two-component regulatory system</keyword>
<feature type="domain" description="Histidine kinase" evidence="14">
    <location>
        <begin position="249"/>
        <end position="453"/>
    </location>
</feature>
<dbReference type="RefSeq" id="WP_026610346.1">
    <property type="nucleotide sequence ID" value="NZ_OX458333.1"/>
</dbReference>
<dbReference type="InterPro" id="IPR036890">
    <property type="entry name" value="HATPase_C_sf"/>
</dbReference>
<evidence type="ECO:0000313" key="16">
    <source>
        <dbReference type="EMBL" id="CAI8819350.1"/>
    </source>
</evidence>
<evidence type="ECO:0000256" key="11">
    <source>
        <dbReference type="ARBA" id="ARBA00023012"/>
    </source>
</evidence>
<keyword evidence="12 13" id="KW-0472">Membrane</keyword>
<dbReference type="InterPro" id="IPR003661">
    <property type="entry name" value="HisK_dim/P_dom"/>
</dbReference>
<evidence type="ECO:0000256" key="8">
    <source>
        <dbReference type="ARBA" id="ARBA00022777"/>
    </source>
</evidence>
<comment type="subcellular location">
    <subcellularLocation>
        <location evidence="2">Membrane</location>
    </subcellularLocation>
</comment>
<evidence type="ECO:0000256" key="12">
    <source>
        <dbReference type="ARBA" id="ARBA00023136"/>
    </source>
</evidence>
<dbReference type="InterPro" id="IPR050428">
    <property type="entry name" value="TCS_sensor_his_kinase"/>
</dbReference>
<evidence type="ECO:0000256" key="1">
    <source>
        <dbReference type="ARBA" id="ARBA00000085"/>
    </source>
</evidence>
<evidence type="ECO:0000256" key="5">
    <source>
        <dbReference type="ARBA" id="ARBA00022679"/>
    </source>
</evidence>
<dbReference type="EMBL" id="OX458333">
    <property type="protein sequence ID" value="CAI8819350.1"/>
    <property type="molecule type" value="Genomic_DNA"/>
</dbReference>
<name>A0ABM9I0Z5_9GAMM</name>
<dbReference type="EC" id="2.7.13.3" evidence="3"/>
<feature type="domain" description="HAMP" evidence="15">
    <location>
        <begin position="190"/>
        <end position="241"/>
    </location>
</feature>
<dbReference type="GO" id="GO:0004673">
    <property type="term" value="F:protein histidine kinase activity"/>
    <property type="evidence" value="ECO:0007669"/>
    <property type="project" value="UniProtKB-EC"/>
</dbReference>
<keyword evidence="8 16" id="KW-0418">Kinase</keyword>
<gene>
    <name evidence="16" type="ORF">MSZNOR_1927</name>
</gene>
<evidence type="ECO:0000259" key="14">
    <source>
        <dbReference type="PROSITE" id="PS50109"/>
    </source>
</evidence>
<dbReference type="InterPro" id="IPR058619">
    <property type="entry name" value="PhoQ/CarS-like_HATPase"/>
</dbReference>
<feature type="transmembrane region" description="Helical" evidence="13">
    <location>
        <begin position="170"/>
        <end position="193"/>
    </location>
</feature>
<dbReference type="CDD" id="cd16954">
    <property type="entry name" value="HATPase_PhoQ-like"/>
    <property type="match status" value="1"/>
</dbReference>
<dbReference type="InterPro" id="IPR005467">
    <property type="entry name" value="His_kinase_dom"/>
</dbReference>
<dbReference type="InterPro" id="IPR036097">
    <property type="entry name" value="HisK_dim/P_sf"/>
</dbReference>
<reference evidence="16 17" key="1">
    <citation type="submission" date="2023-03" db="EMBL/GenBank/DDBJ databases">
        <authorList>
            <person name="Pearce D."/>
        </authorList>
    </citation>
    <scope>NUCLEOTIDE SEQUENCE [LARGE SCALE GENOMIC DNA]</scope>
    <source>
        <strain evidence="16">Msz</strain>
    </source>
</reference>
<dbReference type="PROSITE" id="PS50109">
    <property type="entry name" value="HIS_KIN"/>
    <property type="match status" value="1"/>
</dbReference>
<accession>A0ABM9I0Z5</accession>
<evidence type="ECO:0000256" key="10">
    <source>
        <dbReference type="ARBA" id="ARBA00022989"/>
    </source>
</evidence>
<dbReference type="SMART" id="SM00388">
    <property type="entry name" value="HisKA"/>
    <property type="match status" value="1"/>
</dbReference>
<dbReference type="SMART" id="SM00387">
    <property type="entry name" value="HATPase_c"/>
    <property type="match status" value="1"/>
</dbReference>
<dbReference type="CDD" id="cd00082">
    <property type="entry name" value="HisKA"/>
    <property type="match status" value="1"/>
</dbReference>
<evidence type="ECO:0000256" key="4">
    <source>
        <dbReference type="ARBA" id="ARBA00022553"/>
    </source>
</evidence>
<dbReference type="InterPro" id="IPR003660">
    <property type="entry name" value="HAMP_dom"/>
</dbReference>
<evidence type="ECO:0000256" key="6">
    <source>
        <dbReference type="ARBA" id="ARBA00022692"/>
    </source>
</evidence>
<proteinExistence type="predicted"/>
<dbReference type="SUPFAM" id="SSF47384">
    <property type="entry name" value="Homodimeric domain of signal transducing histidine kinase"/>
    <property type="match status" value="1"/>
</dbReference>
<organism evidence="16 17">
    <name type="scientific">Methylocaldum szegediense</name>
    <dbReference type="NCBI Taxonomy" id="73780"/>
    <lineage>
        <taxon>Bacteria</taxon>
        <taxon>Pseudomonadati</taxon>
        <taxon>Pseudomonadota</taxon>
        <taxon>Gammaproteobacteria</taxon>
        <taxon>Methylococcales</taxon>
        <taxon>Methylococcaceae</taxon>
        <taxon>Methylocaldum</taxon>
    </lineage>
</organism>
<keyword evidence="17" id="KW-1185">Reference proteome</keyword>
<protein>
    <recommendedName>
        <fullName evidence="3">histidine kinase</fullName>
        <ecNumber evidence="3">2.7.13.3</ecNumber>
    </recommendedName>
</protein>
<dbReference type="PANTHER" id="PTHR45436">
    <property type="entry name" value="SENSOR HISTIDINE KINASE YKOH"/>
    <property type="match status" value="1"/>
</dbReference>
<evidence type="ECO:0000313" key="17">
    <source>
        <dbReference type="Proteomes" id="UP001162030"/>
    </source>
</evidence>
<keyword evidence="4" id="KW-0597">Phosphoprotein</keyword>
<keyword evidence="7" id="KW-0547">Nucleotide-binding</keyword>
<evidence type="ECO:0000256" key="13">
    <source>
        <dbReference type="SAM" id="Phobius"/>
    </source>
</evidence>
<evidence type="ECO:0000256" key="9">
    <source>
        <dbReference type="ARBA" id="ARBA00022840"/>
    </source>
</evidence>
<dbReference type="Gene3D" id="3.30.565.10">
    <property type="entry name" value="Histidine kinase-like ATPase, C-terminal domain"/>
    <property type="match status" value="1"/>
</dbReference>
<keyword evidence="10 13" id="KW-1133">Transmembrane helix</keyword>
<dbReference type="PANTHER" id="PTHR45436:SF4">
    <property type="entry name" value="SENSOR PROTEIN PHOQ"/>
    <property type="match status" value="1"/>
</dbReference>
<dbReference type="PROSITE" id="PS50885">
    <property type="entry name" value="HAMP"/>
    <property type="match status" value="1"/>
</dbReference>
<dbReference type="Gene3D" id="1.10.287.130">
    <property type="match status" value="1"/>
</dbReference>
<evidence type="ECO:0000256" key="2">
    <source>
        <dbReference type="ARBA" id="ARBA00004370"/>
    </source>
</evidence>
<dbReference type="InterPro" id="IPR003594">
    <property type="entry name" value="HATPase_dom"/>
</dbReference>
<comment type="catalytic activity">
    <reaction evidence="1">
        <text>ATP + protein L-histidine = ADP + protein N-phospho-L-histidine.</text>
        <dbReference type="EC" id="2.7.13.3"/>
    </reaction>
</comment>
<dbReference type="Pfam" id="PF00512">
    <property type="entry name" value="HisKA"/>
    <property type="match status" value="1"/>
</dbReference>
<dbReference type="Proteomes" id="UP001162030">
    <property type="component" value="Chromosome"/>
</dbReference>
<dbReference type="SUPFAM" id="SSF55874">
    <property type="entry name" value="ATPase domain of HSP90 chaperone/DNA topoisomerase II/histidine kinase"/>
    <property type="match status" value="1"/>
</dbReference>
<evidence type="ECO:0000256" key="3">
    <source>
        <dbReference type="ARBA" id="ARBA00012438"/>
    </source>
</evidence>
<sequence length="458" mass="50392">MTYSLRTRGLLVASVVLVAFLSATGLVLDKAFRDSAKAAMRDRLQGFVYTLLAGAELDSRGIMRGPENLHEPRFNQTGSGLYAEIRRGRRKPDWRSPSATGIQIPATPVPPTGTALFTQAVLEDGTPVYVLTFSVLWEQEGRRKPIRFVFRVAETLDGFYAEVNQFRRSLWAWLGAAALVLLLVQGAILRWAFSPLRRVAADLAAIEAGHAEKLVGDYPEELRGLTDNLNALLDNAQSHLTRYRDALGDLAHSLKTPLAVLRGAIEGQSSNPDADIRAVAQEQIDRMTRIIEYQLKRAAASGRTSLTPPVSIAEKSRQVVAALTKVYAEKQVDCRILVDDHVVFHGDEGDLLEILGNLLDNAFKWCRSRVELRARMVLEPLGKSPHLELRVDDDGPGVAEEVTERVTRRGERTDSSVPGHGLGLAIVDSIVRTYLGRLMIERSPLGGAAIIVRDIGQP</sequence>
<dbReference type="Pfam" id="PF02518">
    <property type="entry name" value="HATPase_c"/>
    <property type="match status" value="1"/>
</dbReference>
<keyword evidence="9" id="KW-0067">ATP-binding</keyword>
<evidence type="ECO:0000256" key="7">
    <source>
        <dbReference type="ARBA" id="ARBA00022741"/>
    </source>
</evidence>
<dbReference type="PRINTS" id="PR00344">
    <property type="entry name" value="BCTRLSENSOR"/>
</dbReference>
<dbReference type="InterPro" id="IPR004358">
    <property type="entry name" value="Sig_transdc_His_kin-like_C"/>
</dbReference>
<evidence type="ECO:0000259" key="15">
    <source>
        <dbReference type="PROSITE" id="PS50885"/>
    </source>
</evidence>